<dbReference type="PANTHER" id="PTHR40980">
    <property type="entry name" value="PLUG DOMAIN-CONTAINING PROTEIN"/>
    <property type="match status" value="1"/>
</dbReference>
<comment type="caution">
    <text evidence="8">The sequence shown here is derived from an EMBL/GenBank/DDBJ whole genome shotgun (WGS) entry which is preliminary data.</text>
</comment>
<sequence>MNRLGGAVLLLLLLQALPSRAAGELIVYTFDGDAPATDVTLVLDGSTAKAVRRDGSASFDLTPGAHSFQVKDGDATLYSFRFDTARGQLVDVVIDLGSENHFVESYSPTESGELRRAAPTGSLTGVVASAGSRVPSARIVIRGTDIVLNSDAQGRFDVELPRGRYEMTIERDGADTVAETVRVVSNVTRAVTLQLPSSGVSLPSLQMEEVTVVATYNPGAFGLSERDSSNIVDTLDLESLARFADTNVASSVVRVPSVTVQDNRFVFIRGLGGRYIATTLNGAFMPSTDPSKRTVPLDLFPSNFVSQLDIKKTFLASMPGESTGGNLVINTRTFPDERSGGLSIRVTGTQGLTGEDAFTDENNGGFDLIGWDAGKREVPGGVRGISEILGLGTVTDTATGASFDLNDSVQRELQRAGALLISEDMDLGMATASPDVRIGANYGDLFYIEDAEMGAFIAVNFENSWTQKDDGVRNTFTPSGDTLDIFRFQENANNVEVNGLMALGLNIGDHTFESNTLVSRSTQSKVVRTVGREGDEFQSQIFHTVDWVERQYLSQQFTGSHLINDSRTLTGNWQITASQARRDAPDRREVVFSANQGTTAPESLIAGFDFSKLNNEQNIPLDGFFLEPNTIVRRYDELTDDNLDFSADLSWDVLDDGSSYATLETGVQLIYRERDSDSDTYGFNINQGLVDNLIAPNVLVSEIITPQTITGDPNNGFAFQDKTLASDSYEAELEYNSAYLAYDHMLNGRYQFIAGLRYEDYNQTTDTFSLQGAGDAVQSIIEEDSLLPSLGFNWLYSDTQQLRFAVSQTVARPDFKEAANATFFDTEFDFRVRGNPNLEISDIINVDMRWEWYLSDEDSVSAAVFYKDMDKPIERVVQPASGTAGNSRTFDNADSAELYGIEIEGKKEFQIGEDYSRSFFVALNASLIESEVERPGEESRKLQGQPDYTFNLVLGYDDLARGHQLTMLLNQNGESIKDVGILGNADVIEEPRLDLNLIYRYDLSESFTLRAKINNLLNDDVEFTQAGDTFLGYKRGVEFQLGVDWVF</sequence>
<keyword evidence="5" id="KW-0732">Signal</keyword>
<feature type="domain" description="TonB-dependent receptor plug" evidence="7">
    <location>
        <begin position="225"/>
        <end position="322"/>
    </location>
</feature>
<comment type="subcellular location">
    <subcellularLocation>
        <location evidence="1 4">Cell outer membrane</location>
    </subcellularLocation>
</comment>
<dbReference type="Gene3D" id="2.170.130.10">
    <property type="entry name" value="TonB-dependent receptor, plug domain"/>
    <property type="match status" value="1"/>
</dbReference>
<evidence type="ECO:0000313" key="8">
    <source>
        <dbReference type="EMBL" id="TCO75634.1"/>
    </source>
</evidence>
<keyword evidence="2 4" id="KW-0472">Membrane</keyword>
<evidence type="ECO:0000256" key="2">
    <source>
        <dbReference type="ARBA" id="ARBA00023136"/>
    </source>
</evidence>
<evidence type="ECO:0000259" key="6">
    <source>
        <dbReference type="Pfam" id="PF00593"/>
    </source>
</evidence>
<keyword evidence="4" id="KW-0798">TonB box</keyword>
<dbReference type="InterPro" id="IPR012910">
    <property type="entry name" value="Plug_dom"/>
</dbReference>
<dbReference type="Gene3D" id="2.40.170.20">
    <property type="entry name" value="TonB-dependent receptor, beta-barrel domain"/>
    <property type="match status" value="1"/>
</dbReference>
<evidence type="ECO:0000313" key="9">
    <source>
        <dbReference type="Proteomes" id="UP000294980"/>
    </source>
</evidence>
<dbReference type="Pfam" id="PF00593">
    <property type="entry name" value="TonB_dep_Rec_b-barrel"/>
    <property type="match status" value="1"/>
</dbReference>
<dbReference type="GO" id="GO:0030246">
    <property type="term" value="F:carbohydrate binding"/>
    <property type="evidence" value="ECO:0007669"/>
    <property type="project" value="InterPro"/>
</dbReference>
<dbReference type="SUPFAM" id="SSF49452">
    <property type="entry name" value="Starch-binding domain-like"/>
    <property type="match status" value="1"/>
</dbReference>
<dbReference type="AlphaFoldDB" id="A0A4R2KPX2"/>
<gene>
    <name evidence="8" type="ORF">EV688_10751</name>
</gene>
<protein>
    <submittedName>
        <fullName evidence="8">TonB-dependent receptor</fullName>
    </submittedName>
</protein>
<dbReference type="PANTHER" id="PTHR40980:SF5">
    <property type="entry name" value="TONB-DEPENDENT RECEPTOR"/>
    <property type="match status" value="1"/>
</dbReference>
<keyword evidence="8" id="KW-0675">Receptor</keyword>
<keyword evidence="3" id="KW-0998">Cell outer membrane</keyword>
<comment type="similarity">
    <text evidence="4">Belongs to the TonB-dependent receptor family.</text>
</comment>
<dbReference type="SUPFAM" id="SSF56935">
    <property type="entry name" value="Porins"/>
    <property type="match status" value="1"/>
</dbReference>
<name>A0A4R2KPX2_9GAMM</name>
<evidence type="ECO:0000259" key="7">
    <source>
        <dbReference type="Pfam" id="PF07715"/>
    </source>
</evidence>
<evidence type="ECO:0000256" key="3">
    <source>
        <dbReference type="ARBA" id="ARBA00023237"/>
    </source>
</evidence>
<dbReference type="InterPro" id="IPR013784">
    <property type="entry name" value="Carb-bd-like_fold"/>
</dbReference>
<dbReference type="InterPro" id="IPR000531">
    <property type="entry name" value="Beta-barrel_TonB"/>
</dbReference>
<proteinExistence type="inferred from homology"/>
<evidence type="ECO:0000256" key="1">
    <source>
        <dbReference type="ARBA" id="ARBA00004442"/>
    </source>
</evidence>
<dbReference type="InterPro" id="IPR037066">
    <property type="entry name" value="Plug_dom_sf"/>
</dbReference>
<evidence type="ECO:0000256" key="4">
    <source>
        <dbReference type="RuleBase" id="RU003357"/>
    </source>
</evidence>
<dbReference type="OrthoDB" id="9768470at2"/>
<evidence type="ECO:0000256" key="5">
    <source>
        <dbReference type="SAM" id="SignalP"/>
    </source>
</evidence>
<dbReference type="Proteomes" id="UP000294980">
    <property type="component" value="Unassembled WGS sequence"/>
</dbReference>
<dbReference type="InterPro" id="IPR036942">
    <property type="entry name" value="Beta-barrel_TonB_sf"/>
</dbReference>
<feature type="chain" id="PRO_5020768712" evidence="5">
    <location>
        <begin position="22"/>
        <end position="1047"/>
    </location>
</feature>
<feature type="domain" description="TonB-dependent receptor-like beta-barrel" evidence="6">
    <location>
        <begin position="573"/>
        <end position="1016"/>
    </location>
</feature>
<keyword evidence="9" id="KW-1185">Reference proteome</keyword>
<dbReference type="GO" id="GO:0009279">
    <property type="term" value="C:cell outer membrane"/>
    <property type="evidence" value="ECO:0007669"/>
    <property type="project" value="UniProtKB-SubCell"/>
</dbReference>
<feature type="signal peptide" evidence="5">
    <location>
        <begin position="1"/>
        <end position="21"/>
    </location>
</feature>
<dbReference type="Gene3D" id="2.60.40.1120">
    <property type="entry name" value="Carboxypeptidase-like, regulatory domain"/>
    <property type="match status" value="1"/>
</dbReference>
<reference evidence="8 9" key="1">
    <citation type="submission" date="2019-03" db="EMBL/GenBank/DDBJ databases">
        <title>Genomic Encyclopedia of Type Strains, Phase IV (KMG-IV): sequencing the most valuable type-strain genomes for metagenomic binning, comparative biology and taxonomic classification.</title>
        <authorList>
            <person name="Goeker M."/>
        </authorList>
    </citation>
    <scope>NUCLEOTIDE SEQUENCE [LARGE SCALE GENOMIC DNA]</scope>
    <source>
        <strain evidence="8 9">DSM 23344</strain>
    </source>
</reference>
<dbReference type="Pfam" id="PF07715">
    <property type="entry name" value="Plug"/>
    <property type="match status" value="1"/>
</dbReference>
<organism evidence="8 9">
    <name type="scientific">Chromatocurvus halotolerans</name>
    <dbReference type="NCBI Taxonomy" id="1132028"/>
    <lineage>
        <taxon>Bacteria</taxon>
        <taxon>Pseudomonadati</taxon>
        <taxon>Pseudomonadota</taxon>
        <taxon>Gammaproteobacteria</taxon>
        <taxon>Cellvibrionales</taxon>
        <taxon>Halieaceae</taxon>
        <taxon>Chromatocurvus</taxon>
    </lineage>
</organism>
<accession>A0A4R2KPX2</accession>
<dbReference type="EMBL" id="SLWX01000007">
    <property type="protein sequence ID" value="TCO75634.1"/>
    <property type="molecule type" value="Genomic_DNA"/>
</dbReference>